<accession>A0A5S4H9P3</accession>
<protein>
    <submittedName>
        <fullName evidence="1">DUF3037 domain-containing protein</fullName>
    </submittedName>
</protein>
<dbReference type="AlphaFoldDB" id="A0A5S4H9P3"/>
<dbReference type="RefSeq" id="WP_138638487.1">
    <property type="nucleotide sequence ID" value="NZ_VCKZ01000173.1"/>
</dbReference>
<evidence type="ECO:0000313" key="2">
    <source>
        <dbReference type="Proteomes" id="UP000305238"/>
    </source>
</evidence>
<comment type="caution">
    <text evidence="1">The sequence shown here is derived from an EMBL/GenBank/DDBJ whole genome shotgun (WGS) entry which is preliminary data.</text>
</comment>
<keyword evidence="2" id="KW-1185">Reference proteome</keyword>
<name>A0A5S4H9P3_9ACTN</name>
<reference evidence="1 2" key="1">
    <citation type="submission" date="2019-05" db="EMBL/GenBank/DDBJ databases">
        <title>Draft genome sequence of Actinomadura geliboluensis A8036.</title>
        <authorList>
            <person name="Saricaoglu S."/>
            <person name="Isik K."/>
        </authorList>
    </citation>
    <scope>NUCLEOTIDE SEQUENCE [LARGE SCALE GENOMIC DNA]</scope>
    <source>
        <strain evidence="1 2">A8036</strain>
    </source>
</reference>
<proteinExistence type="predicted"/>
<organism evidence="1 2">
    <name type="scientific">Actinomadura geliboluensis</name>
    <dbReference type="NCBI Taxonomy" id="882440"/>
    <lineage>
        <taxon>Bacteria</taxon>
        <taxon>Bacillati</taxon>
        <taxon>Actinomycetota</taxon>
        <taxon>Actinomycetes</taxon>
        <taxon>Streptosporangiales</taxon>
        <taxon>Thermomonosporaceae</taxon>
        <taxon>Actinomadura</taxon>
    </lineage>
</organism>
<gene>
    <name evidence="1" type="ORF">ETD96_22680</name>
</gene>
<dbReference type="EMBL" id="VCKZ01000173">
    <property type="protein sequence ID" value="TMR35550.1"/>
    <property type="molecule type" value="Genomic_DNA"/>
</dbReference>
<sequence>MNRYLYSLVRCVPNPRTGEFVNYGAIVGDPSTGDWSVRQVSNERHVQRLADRATRDAAHDLLSDVGERIEAERLQAETAGPTSLTEEWLQALYHDHRSVVQLSPPTPIVADSAEAALDIVFKQMIIDPVVNRPRSQITKTRVLAELRDAYRNAAIQRHLLRERSDLFVGSYVHTLVDFAIGNGSVVQLTQGWSFQRSSLEEMATEVKAWGYALGRLRSGEEEARVMGAHHASRIERDVDVEVVIAPPTTPGQQQVFEEAGQVFDQVGARVSTLDDVEAVGTRAAELLDRQQ</sequence>
<dbReference type="Pfam" id="PF11236">
    <property type="entry name" value="DUF3037"/>
    <property type="match status" value="1"/>
</dbReference>
<dbReference type="InterPro" id="IPR021398">
    <property type="entry name" value="DUF3037"/>
</dbReference>
<evidence type="ECO:0000313" key="1">
    <source>
        <dbReference type="EMBL" id="TMR35550.1"/>
    </source>
</evidence>
<dbReference type="OrthoDB" id="4964527at2"/>
<dbReference type="Proteomes" id="UP000305238">
    <property type="component" value="Unassembled WGS sequence"/>
</dbReference>